<proteinExistence type="inferred from homology"/>
<protein>
    <submittedName>
        <fullName evidence="4">Uncharacterized protein</fullName>
    </submittedName>
</protein>
<dbReference type="EMBL" id="OV725077">
    <property type="protein sequence ID" value="CAH1388959.1"/>
    <property type="molecule type" value="Genomic_DNA"/>
</dbReference>
<dbReference type="OrthoDB" id="958254at2759"/>
<name>A0A9P0DVZ4_NEZVI</name>
<dbReference type="Pfam" id="PF03227">
    <property type="entry name" value="GILT"/>
    <property type="match status" value="1"/>
</dbReference>
<reference evidence="4" key="1">
    <citation type="submission" date="2022-01" db="EMBL/GenBank/DDBJ databases">
        <authorList>
            <person name="King R."/>
        </authorList>
    </citation>
    <scope>NUCLEOTIDE SEQUENCE</scope>
</reference>
<evidence type="ECO:0000256" key="1">
    <source>
        <dbReference type="ARBA" id="ARBA00005679"/>
    </source>
</evidence>
<accession>A0A9P0DVZ4</accession>
<feature type="chain" id="PRO_5040440932" evidence="3">
    <location>
        <begin position="19"/>
        <end position="218"/>
    </location>
</feature>
<comment type="similarity">
    <text evidence="1">Belongs to the GILT family.</text>
</comment>
<gene>
    <name evidence="4" type="ORF">NEZAVI_LOCUS453</name>
</gene>
<dbReference type="PANTHER" id="PTHR13234">
    <property type="entry name" value="GAMMA-INTERFERON INDUCIBLE LYSOSOMAL THIOL REDUCTASE GILT"/>
    <property type="match status" value="1"/>
</dbReference>
<keyword evidence="3" id="KW-0732">Signal</keyword>
<keyword evidence="5" id="KW-1185">Reference proteome</keyword>
<feature type="signal peptide" evidence="3">
    <location>
        <begin position="1"/>
        <end position="18"/>
    </location>
</feature>
<dbReference type="GO" id="GO:0016671">
    <property type="term" value="F:oxidoreductase activity, acting on a sulfur group of donors, disulfide as acceptor"/>
    <property type="evidence" value="ECO:0007669"/>
    <property type="project" value="InterPro"/>
</dbReference>
<evidence type="ECO:0000313" key="4">
    <source>
        <dbReference type="EMBL" id="CAH1388959.1"/>
    </source>
</evidence>
<keyword evidence="2" id="KW-0325">Glycoprotein</keyword>
<evidence type="ECO:0000256" key="2">
    <source>
        <dbReference type="ARBA" id="ARBA00023180"/>
    </source>
</evidence>
<evidence type="ECO:0000313" key="5">
    <source>
        <dbReference type="Proteomes" id="UP001152798"/>
    </source>
</evidence>
<dbReference type="InterPro" id="IPR004911">
    <property type="entry name" value="Interferon-induced_GILT"/>
</dbReference>
<dbReference type="AlphaFoldDB" id="A0A9P0DVZ4"/>
<organism evidence="4 5">
    <name type="scientific">Nezara viridula</name>
    <name type="common">Southern green stink bug</name>
    <name type="synonym">Cimex viridulus</name>
    <dbReference type="NCBI Taxonomy" id="85310"/>
    <lineage>
        <taxon>Eukaryota</taxon>
        <taxon>Metazoa</taxon>
        <taxon>Ecdysozoa</taxon>
        <taxon>Arthropoda</taxon>
        <taxon>Hexapoda</taxon>
        <taxon>Insecta</taxon>
        <taxon>Pterygota</taxon>
        <taxon>Neoptera</taxon>
        <taxon>Paraneoptera</taxon>
        <taxon>Hemiptera</taxon>
        <taxon>Heteroptera</taxon>
        <taxon>Panheteroptera</taxon>
        <taxon>Pentatomomorpha</taxon>
        <taxon>Pentatomoidea</taxon>
        <taxon>Pentatomidae</taxon>
        <taxon>Pentatominae</taxon>
        <taxon>Nezara</taxon>
    </lineage>
</organism>
<dbReference type="PANTHER" id="PTHR13234:SF68">
    <property type="entry name" value="GH19763P"/>
    <property type="match status" value="1"/>
</dbReference>
<evidence type="ECO:0000256" key="3">
    <source>
        <dbReference type="SAM" id="SignalP"/>
    </source>
</evidence>
<sequence length="218" mass="24967">MARIVQLFLIATLTTSFAYSYLEPIPITVYYESLCSDSIRFILKKLATTYNQKDYDFASLLSKLTLVPYGNVKVISADNYQYQCQHGPPECEGNKLHGCAVKYFTDKSKLLNYIGCLMEKSIKVILSRAPFPVGECQNEIPVEIRSKIAQCYNTNEGWDQFNLNGYYSNMAFGRNRHFIPLITFRNVTDENISKWAFTDFRRTLCLQYGLTNPACTDG</sequence>
<dbReference type="Proteomes" id="UP001152798">
    <property type="component" value="Chromosome 1"/>
</dbReference>